<reference evidence="2 3" key="2">
    <citation type="submission" date="2024-07" db="EMBL/GenBank/DDBJ databases">
        <authorList>
            <person name="Akdeniz Z."/>
        </authorList>
    </citation>
    <scope>NUCLEOTIDE SEQUENCE [LARGE SCALE GENOMIC DNA]</scope>
</reference>
<accession>A0AA86UBR6</accession>
<dbReference type="EMBL" id="CATOUU010000796">
    <property type="protein sequence ID" value="CAI9949374.1"/>
    <property type="molecule type" value="Genomic_DNA"/>
</dbReference>
<dbReference type="EMBL" id="CAXDID020000237">
    <property type="protein sequence ID" value="CAL6062048.1"/>
    <property type="molecule type" value="Genomic_DNA"/>
</dbReference>
<name>A0AA86UBR6_9EUKA</name>
<evidence type="ECO:0000313" key="2">
    <source>
        <dbReference type="EMBL" id="CAL6062048.1"/>
    </source>
</evidence>
<protein>
    <submittedName>
        <fullName evidence="1">Uncharacterized protein</fullName>
    </submittedName>
</protein>
<sequence length="92" mass="10724">MTKEAKKKNQKQVGVSLVFKQRFKKQQLVIGSKQILDCSLQKLFHKNTQYLTLTFRSDQGIEKIEFGITGTQKDGQDMAKAINMMMWWQPVE</sequence>
<gene>
    <name evidence="1" type="ORF">HINF_LOCUS37019</name>
    <name evidence="2" type="ORF">HINF_LOCUS50003</name>
</gene>
<proteinExistence type="predicted"/>
<evidence type="ECO:0000313" key="3">
    <source>
        <dbReference type="Proteomes" id="UP001642409"/>
    </source>
</evidence>
<dbReference type="Proteomes" id="UP001642409">
    <property type="component" value="Unassembled WGS sequence"/>
</dbReference>
<keyword evidence="3" id="KW-1185">Reference proteome</keyword>
<reference evidence="1" key="1">
    <citation type="submission" date="2023-06" db="EMBL/GenBank/DDBJ databases">
        <authorList>
            <person name="Kurt Z."/>
        </authorList>
    </citation>
    <scope>NUCLEOTIDE SEQUENCE</scope>
</reference>
<dbReference type="AlphaFoldDB" id="A0AA86UBR6"/>
<evidence type="ECO:0000313" key="1">
    <source>
        <dbReference type="EMBL" id="CAI9949374.1"/>
    </source>
</evidence>
<organism evidence="1">
    <name type="scientific">Hexamita inflata</name>
    <dbReference type="NCBI Taxonomy" id="28002"/>
    <lineage>
        <taxon>Eukaryota</taxon>
        <taxon>Metamonada</taxon>
        <taxon>Diplomonadida</taxon>
        <taxon>Hexamitidae</taxon>
        <taxon>Hexamitinae</taxon>
        <taxon>Hexamita</taxon>
    </lineage>
</organism>
<comment type="caution">
    <text evidence="1">The sequence shown here is derived from an EMBL/GenBank/DDBJ whole genome shotgun (WGS) entry which is preliminary data.</text>
</comment>